<evidence type="ECO:0000259" key="11">
    <source>
        <dbReference type="Pfam" id="PF00464"/>
    </source>
</evidence>
<dbReference type="PROSITE" id="PS00096">
    <property type="entry name" value="SHMT"/>
    <property type="match status" value="1"/>
</dbReference>
<feature type="binding site" evidence="9">
    <location>
        <position position="244"/>
    </location>
    <ligand>
        <name>(6S)-5,6,7,8-tetrahydrofolate</name>
        <dbReference type="ChEBI" id="CHEBI:57453"/>
    </ligand>
</feature>
<keyword evidence="7 9" id="KW-0808">Transferase</keyword>
<keyword evidence="4 9" id="KW-0963">Cytoplasm</keyword>
<sequence>MKRRMEMEAEIETIVDAVRRHHELYKNALPMIASENITSNKVRLLLASDLSHRYAEGEVGNRFYQGCKYIDVIEAKAIEYAKELFEAEHANVKPISGVTANIAALFALTSPGEKLMALSVPNGGHISHSKVSIPSMRNLTLETFPYDAREMNIDVDEMVKAIRLIKPSLLLFGGSLFLFPHPISEAREAADEVGANIVYDGSHVLGLIAGKKFQDPLREGADVVTSSTHKTFPGPQGALLLCKESLKERIDSAVFPGTVSNHHLHHVAGLAVSLAEMLYFGDAYATQIITNAKVLAQSLYEKGFDVLCEHKGFTESHQIAINTLSHGGGAVVAEKLEKANIIINKNMLPSDKDPEKPAGIRIGVQELTRIGMKGSEMREIAALIARVVISGEDENRIKDEVLALRAGFQHIHYCSDDGEAYAFPTI</sequence>
<comment type="subcellular location">
    <subcellularLocation>
        <location evidence="9">Cytoplasm</location>
    </subcellularLocation>
</comment>
<evidence type="ECO:0000313" key="12">
    <source>
        <dbReference type="EMBL" id="QNO55581.1"/>
    </source>
</evidence>
<dbReference type="UniPathway" id="UPA00288">
    <property type="reaction ID" value="UER01023"/>
</dbReference>
<dbReference type="PANTHER" id="PTHR11680">
    <property type="entry name" value="SERINE HYDROXYMETHYLTRANSFERASE"/>
    <property type="match status" value="1"/>
</dbReference>
<dbReference type="GO" id="GO:0008168">
    <property type="term" value="F:methyltransferase activity"/>
    <property type="evidence" value="ECO:0007669"/>
    <property type="project" value="UniProtKB-KW"/>
</dbReference>
<keyword evidence="6 9" id="KW-0028">Amino-acid biosynthesis</keyword>
<feature type="modified residue" description="N6-(pyridoxal phosphate)lysine" evidence="9 10">
    <location>
        <position position="230"/>
    </location>
</feature>
<dbReference type="GO" id="GO:0035999">
    <property type="term" value="P:tetrahydrofolate interconversion"/>
    <property type="evidence" value="ECO:0007669"/>
    <property type="project" value="UniProtKB-UniRule"/>
</dbReference>
<evidence type="ECO:0000256" key="8">
    <source>
        <dbReference type="ARBA" id="ARBA00022898"/>
    </source>
</evidence>
<keyword evidence="5 9" id="KW-0554">One-carbon metabolism</keyword>
<dbReference type="InterPro" id="IPR001085">
    <property type="entry name" value="Ser_HO-MeTrfase"/>
</dbReference>
<dbReference type="EC" id="2.1.2.1" evidence="9"/>
<dbReference type="InterPro" id="IPR015421">
    <property type="entry name" value="PyrdxlP-dep_Trfase_major"/>
</dbReference>
<evidence type="ECO:0000256" key="2">
    <source>
        <dbReference type="ARBA" id="ARBA00006376"/>
    </source>
</evidence>
<protein>
    <recommendedName>
        <fullName evidence="9">Serine hydroxymethyltransferase</fullName>
        <shortName evidence="9">SHMT</shortName>
        <shortName evidence="9">Serine methylase</shortName>
        <ecNumber evidence="9">2.1.2.1</ecNumber>
    </recommendedName>
</protein>
<feature type="binding site" evidence="9">
    <location>
        <begin position="124"/>
        <end position="126"/>
    </location>
    <ligand>
        <name>(6S)-5,6,7,8-tetrahydrofolate</name>
        <dbReference type="ChEBI" id="CHEBI:57453"/>
    </ligand>
</feature>
<evidence type="ECO:0000256" key="1">
    <source>
        <dbReference type="ARBA" id="ARBA00001933"/>
    </source>
</evidence>
<comment type="similarity">
    <text evidence="2 9">Belongs to the SHMT family.</text>
</comment>
<evidence type="ECO:0000256" key="3">
    <source>
        <dbReference type="ARBA" id="ARBA00011738"/>
    </source>
</evidence>
<dbReference type="AlphaFoldDB" id="A0A7G9Z5P7"/>
<gene>
    <name evidence="9 12" type="primary">glyA</name>
    <name evidence="12" type="ORF">BJEEAEJC_00024</name>
</gene>
<dbReference type="Pfam" id="PF00464">
    <property type="entry name" value="SHMT"/>
    <property type="match status" value="1"/>
</dbReference>
<reference evidence="12" key="1">
    <citation type="submission" date="2020-06" db="EMBL/GenBank/DDBJ databases">
        <title>Unique genomic features of the anaerobic methanotrophic archaea.</title>
        <authorList>
            <person name="Chadwick G.L."/>
            <person name="Skennerton C.T."/>
            <person name="Laso-Perez R."/>
            <person name="Leu A.O."/>
            <person name="Speth D.R."/>
            <person name="Yu H."/>
            <person name="Morgan-Lang C."/>
            <person name="Hatzenpichler R."/>
            <person name="Goudeau D."/>
            <person name="Malmstrom R."/>
            <person name="Brazelton W.J."/>
            <person name="Woyke T."/>
            <person name="Hallam S.J."/>
            <person name="Tyson G.W."/>
            <person name="Wegener G."/>
            <person name="Boetius A."/>
            <person name="Orphan V."/>
        </authorList>
    </citation>
    <scope>NUCLEOTIDE SEQUENCE</scope>
</reference>
<evidence type="ECO:0000256" key="4">
    <source>
        <dbReference type="ARBA" id="ARBA00022490"/>
    </source>
</evidence>
<dbReference type="GO" id="GO:0004372">
    <property type="term" value="F:glycine hydroxymethyltransferase activity"/>
    <property type="evidence" value="ECO:0007669"/>
    <property type="project" value="UniProtKB-UniRule"/>
</dbReference>
<dbReference type="GO" id="GO:0019264">
    <property type="term" value="P:glycine biosynthetic process from serine"/>
    <property type="evidence" value="ECO:0007669"/>
    <property type="project" value="UniProtKB-UniRule"/>
</dbReference>
<organism evidence="12">
    <name type="scientific">Candidatus Methanophaga sp. ANME-1 ERB7</name>
    <dbReference type="NCBI Taxonomy" id="2759913"/>
    <lineage>
        <taxon>Archaea</taxon>
        <taxon>Methanobacteriati</taxon>
        <taxon>Methanobacteriota</taxon>
        <taxon>Stenosarchaea group</taxon>
        <taxon>Methanomicrobia</taxon>
        <taxon>Candidatus Methanophagales</taxon>
        <taxon>Candidatus Methanophagaceae</taxon>
        <taxon>Candidatus Methanophaga</taxon>
    </lineage>
</organism>
<dbReference type="NCBIfam" id="NF000586">
    <property type="entry name" value="PRK00011.1"/>
    <property type="match status" value="1"/>
</dbReference>
<dbReference type="HAMAP" id="MF_00051">
    <property type="entry name" value="SHMT"/>
    <property type="match status" value="1"/>
</dbReference>
<comment type="caution">
    <text evidence="9">Lacks conserved residue(s) required for the propagation of feature annotation.</text>
</comment>
<comment type="catalytic activity">
    <reaction evidence="9">
        <text>(6R)-5,10-methylene-5,6,7,8-tetrahydrofolate + glycine + H2O = (6S)-5,6,7,8-tetrahydrofolate + L-serine</text>
        <dbReference type="Rhea" id="RHEA:15481"/>
        <dbReference type="ChEBI" id="CHEBI:15377"/>
        <dbReference type="ChEBI" id="CHEBI:15636"/>
        <dbReference type="ChEBI" id="CHEBI:33384"/>
        <dbReference type="ChEBI" id="CHEBI:57305"/>
        <dbReference type="ChEBI" id="CHEBI:57453"/>
        <dbReference type="EC" id="2.1.2.1"/>
    </reaction>
</comment>
<comment type="function">
    <text evidence="9">Catalyzes the reversible interconversion of serine and glycine with tetrahydrofolate (THF) serving as the one-carbon carrier. Also exhibits THF-independent aldolase activity toward beta-hydroxyamino acids, producing glycine and aldehydes, via a retro-aldol mechanism.</text>
</comment>
<feature type="domain" description="Serine hydroxymethyltransferase-like" evidence="11">
    <location>
        <begin position="12"/>
        <end position="384"/>
    </location>
</feature>
<keyword evidence="8 9" id="KW-0663">Pyridoxal phosphate</keyword>
<dbReference type="Gene3D" id="3.90.1150.10">
    <property type="entry name" value="Aspartate Aminotransferase, domain 1"/>
    <property type="match status" value="1"/>
</dbReference>
<evidence type="ECO:0000256" key="9">
    <source>
        <dbReference type="HAMAP-Rule" id="MF_00051"/>
    </source>
</evidence>
<dbReference type="FunFam" id="3.40.640.10:FF:000101">
    <property type="entry name" value="Serine hydroxymethyltransferase"/>
    <property type="match status" value="1"/>
</dbReference>
<dbReference type="GO" id="GO:0030170">
    <property type="term" value="F:pyridoxal phosphate binding"/>
    <property type="evidence" value="ECO:0007669"/>
    <property type="project" value="UniProtKB-UniRule"/>
</dbReference>
<comment type="subunit">
    <text evidence="3 9">Homodimer.</text>
</comment>
<dbReference type="InterPro" id="IPR019798">
    <property type="entry name" value="Ser_HO-MeTrfase_PLP_BS"/>
</dbReference>
<proteinExistence type="inferred from homology"/>
<evidence type="ECO:0000256" key="7">
    <source>
        <dbReference type="ARBA" id="ARBA00022679"/>
    </source>
</evidence>
<evidence type="ECO:0000256" key="5">
    <source>
        <dbReference type="ARBA" id="ARBA00022563"/>
    </source>
</evidence>
<dbReference type="InterPro" id="IPR015422">
    <property type="entry name" value="PyrdxlP-dep_Trfase_small"/>
</dbReference>
<dbReference type="InterPro" id="IPR015424">
    <property type="entry name" value="PyrdxlP-dep_Trfase"/>
</dbReference>
<dbReference type="PANTHER" id="PTHR11680:SF35">
    <property type="entry name" value="SERINE HYDROXYMETHYLTRANSFERASE 1"/>
    <property type="match status" value="1"/>
</dbReference>
<dbReference type="InterPro" id="IPR049943">
    <property type="entry name" value="Ser_HO-MeTrfase-like"/>
</dbReference>
<dbReference type="CDD" id="cd00378">
    <property type="entry name" value="SHMT"/>
    <property type="match status" value="1"/>
</dbReference>
<dbReference type="PIRSF" id="PIRSF000412">
    <property type="entry name" value="SHMT"/>
    <property type="match status" value="1"/>
</dbReference>
<dbReference type="GO" id="GO:0032259">
    <property type="term" value="P:methylation"/>
    <property type="evidence" value="ECO:0007669"/>
    <property type="project" value="UniProtKB-KW"/>
</dbReference>
<dbReference type="UniPathway" id="UPA00193"/>
<keyword evidence="12" id="KW-0489">Methyltransferase</keyword>
<dbReference type="InterPro" id="IPR039429">
    <property type="entry name" value="SHMT-like_dom"/>
</dbReference>
<comment type="pathway">
    <text evidence="9">Amino-acid biosynthesis; glycine biosynthesis; glycine from L-serine: step 1/1.</text>
</comment>
<evidence type="ECO:0000256" key="10">
    <source>
        <dbReference type="PIRSR" id="PIRSR000412-50"/>
    </source>
</evidence>
<dbReference type="Gene3D" id="3.40.640.10">
    <property type="entry name" value="Type I PLP-dependent aspartate aminotransferase-like (Major domain)"/>
    <property type="match status" value="1"/>
</dbReference>
<name>A0A7G9Z5P7_9EURY</name>
<dbReference type="EMBL" id="MT631622">
    <property type="protein sequence ID" value="QNO55581.1"/>
    <property type="molecule type" value="Genomic_DNA"/>
</dbReference>
<accession>A0A7G9Z5P7</accession>
<evidence type="ECO:0000256" key="6">
    <source>
        <dbReference type="ARBA" id="ARBA00022605"/>
    </source>
</evidence>
<comment type="pathway">
    <text evidence="9">One-carbon metabolism; tetrahydrofolate interconversion.</text>
</comment>
<dbReference type="GO" id="GO:0005737">
    <property type="term" value="C:cytoplasm"/>
    <property type="evidence" value="ECO:0007669"/>
    <property type="project" value="UniProtKB-SubCell"/>
</dbReference>
<comment type="cofactor">
    <cofactor evidence="1 9 10">
        <name>pyridoxal 5'-phosphate</name>
        <dbReference type="ChEBI" id="CHEBI:597326"/>
    </cofactor>
</comment>
<feature type="site" description="Plays an important role in substrate specificity" evidence="9">
    <location>
        <position position="229"/>
    </location>
</feature>
<dbReference type="SUPFAM" id="SSF53383">
    <property type="entry name" value="PLP-dependent transferases"/>
    <property type="match status" value="1"/>
</dbReference>